<gene>
    <name evidence="4" type="ORF">DBT54_04620</name>
</gene>
<evidence type="ECO:0000313" key="4">
    <source>
        <dbReference type="EMBL" id="RAV79968.1"/>
    </source>
</evidence>
<dbReference type="EMBL" id="QMHM01000006">
    <property type="protein sequence ID" value="RAV79968.1"/>
    <property type="molecule type" value="Genomic_DNA"/>
</dbReference>
<reference evidence="4 5" key="1">
    <citation type="submission" date="2018-04" db="EMBL/GenBank/DDBJ databases">
        <title>Aerococcus urinae genomes.</title>
        <authorList>
            <person name="Hilt E."/>
            <person name="Gilbert N.M."/>
            <person name="Thomas-White K."/>
            <person name="Putonti C."/>
            <person name="Lewis A.L."/>
            <person name="Visck K.L."/>
            <person name="Wolfe A.J."/>
        </authorList>
    </citation>
    <scope>NUCLEOTIDE SEQUENCE [LARGE SCALE GENOMIC DNA]</scope>
    <source>
        <strain evidence="4 5">UMB7480</strain>
    </source>
</reference>
<comment type="caution">
    <text evidence="4">The sequence shown here is derived from an EMBL/GenBank/DDBJ whole genome shotgun (WGS) entry which is preliminary data.</text>
</comment>
<comment type="subcellular location">
    <subcellularLocation>
        <location evidence="2">Cytoplasm</location>
    </subcellularLocation>
</comment>
<evidence type="ECO:0000313" key="5">
    <source>
        <dbReference type="Proteomes" id="UP000251923"/>
    </source>
</evidence>
<dbReference type="PANTHER" id="PTHR37300:SF1">
    <property type="entry name" value="UPF0291 PROTEIN YNZC"/>
    <property type="match status" value="1"/>
</dbReference>
<organism evidence="4 5">
    <name type="scientific">Aerococcus urinae</name>
    <dbReference type="NCBI Taxonomy" id="1376"/>
    <lineage>
        <taxon>Bacteria</taxon>
        <taxon>Bacillati</taxon>
        <taxon>Bacillota</taxon>
        <taxon>Bacilli</taxon>
        <taxon>Lactobacillales</taxon>
        <taxon>Aerococcaceae</taxon>
        <taxon>Aerococcus</taxon>
    </lineage>
</organism>
<dbReference type="Gene3D" id="1.10.287.540">
    <property type="entry name" value="Helix hairpin bin"/>
    <property type="match status" value="1"/>
</dbReference>
<evidence type="ECO:0000256" key="1">
    <source>
        <dbReference type="ARBA" id="ARBA00022490"/>
    </source>
</evidence>
<dbReference type="Proteomes" id="UP000251923">
    <property type="component" value="Unassembled WGS sequence"/>
</dbReference>
<dbReference type="PANTHER" id="PTHR37300">
    <property type="entry name" value="UPF0291 PROTEIN CBO2609/CLC_2481"/>
    <property type="match status" value="1"/>
</dbReference>
<name>A0A178HDM9_9LACT</name>
<feature type="region of interest" description="Disordered" evidence="3">
    <location>
        <begin position="55"/>
        <end position="79"/>
    </location>
</feature>
<dbReference type="AlphaFoldDB" id="A0A178HDM9"/>
<keyword evidence="1 2" id="KW-0963">Cytoplasm</keyword>
<dbReference type="SUPFAM" id="SSF158221">
    <property type="entry name" value="YnzC-like"/>
    <property type="match status" value="1"/>
</dbReference>
<dbReference type="RefSeq" id="WP_064293396.1">
    <property type="nucleotide sequence ID" value="NZ_JASODG010000006.1"/>
</dbReference>
<accession>A0A178HDM9</accession>
<dbReference type="InterPro" id="IPR009242">
    <property type="entry name" value="DUF896"/>
</dbReference>
<evidence type="ECO:0000256" key="2">
    <source>
        <dbReference type="HAMAP-Rule" id="MF_01103"/>
    </source>
</evidence>
<proteinExistence type="inferred from homology"/>
<comment type="similarity">
    <text evidence="2">Belongs to the UPF0291 family.</text>
</comment>
<feature type="compositionally biased region" description="Basic and acidic residues" evidence="3">
    <location>
        <begin position="61"/>
        <end position="79"/>
    </location>
</feature>
<dbReference type="HAMAP" id="MF_01103">
    <property type="entry name" value="UPF0291"/>
    <property type="match status" value="1"/>
</dbReference>
<sequence>MDELLKRINELAKKQKEDGLTAEEKEEQAQLRQEYLKIFRGNFKNIMMNTKVIDPEGTDITPEKLKQAQAEHHGKGQTK</sequence>
<dbReference type="GO" id="GO:0005737">
    <property type="term" value="C:cytoplasm"/>
    <property type="evidence" value="ECO:0007669"/>
    <property type="project" value="UniProtKB-SubCell"/>
</dbReference>
<protein>
    <recommendedName>
        <fullName evidence="2">UPF0291 protein DBT54_04620</fullName>
    </recommendedName>
</protein>
<dbReference type="Pfam" id="PF05979">
    <property type="entry name" value="DUF896"/>
    <property type="match status" value="1"/>
</dbReference>
<dbReference type="GeneID" id="86857592"/>
<evidence type="ECO:0000256" key="3">
    <source>
        <dbReference type="SAM" id="MobiDB-lite"/>
    </source>
</evidence>